<keyword evidence="5" id="KW-1185">Reference proteome</keyword>
<proteinExistence type="predicted"/>
<feature type="domain" description="Cysteinyl-tRNA ligase anticodon binding" evidence="2">
    <location>
        <begin position="174"/>
        <end position="224"/>
    </location>
</feature>
<accession>A0A7X8TH59</accession>
<dbReference type="InterPro" id="IPR056411">
    <property type="entry name" value="CysS_C"/>
</dbReference>
<evidence type="ECO:0000256" key="1">
    <source>
        <dbReference type="SAM" id="Phobius"/>
    </source>
</evidence>
<evidence type="ECO:0000259" key="2">
    <source>
        <dbReference type="Pfam" id="PF23493"/>
    </source>
</evidence>
<evidence type="ECO:0000313" key="5">
    <source>
        <dbReference type="Proteomes" id="UP000523139"/>
    </source>
</evidence>
<dbReference type="Pfam" id="PF23493">
    <property type="entry name" value="CysS_C"/>
    <property type="match status" value="1"/>
</dbReference>
<comment type="caution">
    <text evidence="4">The sequence shown here is derived from an EMBL/GenBank/DDBJ whole genome shotgun (WGS) entry which is preliminary data.</text>
</comment>
<dbReference type="RefSeq" id="WP_168885986.1">
    <property type="nucleotide sequence ID" value="NZ_JABAHY010000001.1"/>
</dbReference>
<gene>
    <name evidence="4" type="ORF">HGQ17_00350</name>
</gene>
<keyword evidence="1" id="KW-0812">Transmembrane</keyword>
<keyword evidence="1" id="KW-1133">Transmembrane helix</keyword>
<name>A0A7X8TH59_9MICC</name>
<evidence type="ECO:0000313" key="4">
    <source>
        <dbReference type="EMBL" id="NLS08479.1"/>
    </source>
</evidence>
<organism evidence="4 5">
    <name type="scientific">Nesterenkonia sedimenti</name>
    <dbReference type="NCBI Taxonomy" id="1463632"/>
    <lineage>
        <taxon>Bacteria</taxon>
        <taxon>Bacillati</taxon>
        <taxon>Actinomycetota</taxon>
        <taxon>Actinomycetes</taxon>
        <taxon>Micrococcales</taxon>
        <taxon>Micrococcaceae</taxon>
        <taxon>Nesterenkonia</taxon>
    </lineage>
</organism>
<dbReference type="Proteomes" id="UP000523139">
    <property type="component" value="Unassembled WGS sequence"/>
</dbReference>
<sequence length="229" mass="25732">MSDSSITVTLDSKLVRIFTVAGAAIGAVLAFIVGPLATWMVNQFDMTFLPLQLLDRIPMMWSVPLLTLLGALGGWIIFMVWDEGVGRVMVDPEKIRIDNKSGSAEYSRDEISQIFLDKDELVLVDKEARELSRTSSDSWFLVGKLADAFGAFDYPWAGGEDPREAEFADWVDRSPELEENIHALLRARRRALTDEKAGEAESLREELAAQGIVVRDRDEKQQYRRLPAL</sequence>
<keyword evidence="1" id="KW-0472">Membrane</keyword>
<feature type="transmembrane region" description="Helical" evidence="1">
    <location>
        <begin position="61"/>
        <end position="81"/>
    </location>
</feature>
<dbReference type="Gene3D" id="1.20.120.1910">
    <property type="entry name" value="Cysteine-tRNA ligase, C-terminal anti-codon recognition domain"/>
    <property type="match status" value="1"/>
</dbReference>
<feature type="domain" description="YqeB PH" evidence="3">
    <location>
        <begin position="7"/>
        <end position="157"/>
    </location>
</feature>
<evidence type="ECO:0008006" key="6">
    <source>
        <dbReference type="Google" id="ProtNLM"/>
    </source>
</evidence>
<dbReference type="AlphaFoldDB" id="A0A7X8TH59"/>
<dbReference type="Pfam" id="PF23494">
    <property type="entry name" value="bPH_10"/>
    <property type="match status" value="1"/>
</dbReference>
<feature type="transmembrane region" description="Helical" evidence="1">
    <location>
        <begin position="20"/>
        <end position="41"/>
    </location>
</feature>
<protein>
    <recommendedName>
        <fullName evidence="6">DUF308 domain-containing protein</fullName>
    </recommendedName>
</protein>
<evidence type="ECO:0000259" key="3">
    <source>
        <dbReference type="Pfam" id="PF23494"/>
    </source>
</evidence>
<dbReference type="EMBL" id="JABAHY010000001">
    <property type="protein sequence ID" value="NLS08479.1"/>
    <property type="molecule type" value="Genomic_DNA"/>
</dbReference>
<dbReference type="InterPro" id="IPR057798">
    <property type="entry name" value="PH_YqeB"/>
</dbReference>
<reference evidence="4 5" key="1">
    <citation type="submission" date="2020-04" db="EMBL/GenBank/DDBJ databases">
        <title>Nesterenkonia sp. nov., isolated from marine sediment.</title>
        <authorList>
            <person name="Zhang G."/>
        </authorList>
    </citation>
    <scope>NUCLEOTIDE SEQUENCE [LARGE SCALE GENOMIC DNA]</scope>
    <source>
        <strain evidence="4 5">MY13</strain>
    </source>
</reference>